<accession>A0AA36B5M9</accession>
<dbReference type="EMBL" id="OX597822">
    <property type="protein sequence ID" value="CAI9728049.1"/>
    <property type="molecule type" value="Genomic_DNA"/>
</dbReference>
<dbReference type="Proteomes" id="UP001162480">
    <property type="component" value="Chromosome 9"/>
</dbReference>
<protein>
    <submittedName>
        <fullName evidence="1">Uncharacterized protein</fullName>
    </submittedName>
</protein>
<organism evidence="1 2">
    <name type="scientific">Octopus vulgaris</name>
    <name type="common">Common octopus</name>
    <dbReference type="NCBI Taxonomy" id="6645"/>
    <lineage>
        <taxon>Eukaryota</taxon>
        <taxon>Metazoa</taxon>
        <taxon>Spiralia</taxon>
        <taxon>Lophotrochozoa</taxon>
        <taxon>Mollusca</taxon>
        <taxon>Cephalopoda</taxon>
        <taxon>Coleoidea</taxon>
        <taxon>Octopodiformes</taxon>
        <taxon>Octopoda</taxon>
        <taxon>Incirrata</taxon>
        <taxon>Octopodidae</taxon>
        <taxon>Octopus</taxon>
    </lineage>
</organism>
<sequence length="107" mass="12173">MKKTLHLEKWSLHFDGKCIDDQEYQVLVLKNEQEEVMFEALHLPNGKAGTVVKGITTILDECNLWNCVKMIVADTTSVNTVKRNGIVIQLQRLFAQKGLKEPKFIGC</sequence>
<proteinExistence type="predicted"/>
<dbReference type="AlphaFoldDB" id="A0AA36B5M9"/>
<evidence type="ECO:0000313" key="1">
    <source>
        <dbReference type="EMBL" id="CAI9728049.1"/>
    </source>
</evidence>
<evidence type="ECO:0000313" key="2">
    <source>
        <dbReference type="Proteomes" id="UP001162480"/>
    </source>
</evidence>
<name>A0AA36B5M9_OCTVU</name>
<reference evidence="1" key="1">
    <citation type="submission" date="2023-08" db="EMBL/GenBank/DDBJ databases">
        <authorList>
            <person name="Alioto T."/>
            <person name="Alioto T."/>
            <person name="Gomez Garrido J."/>
        </authorList>
    </citation>
    <scope>NUCLEOTIDE SEQUENCE</scope>
</reference>
<keyword evidence="2" id="KW-1185">Reference proteome</keyword>
<gene>
    <name evidence="1" type="ORF">OCTVUL_1B013729</name>
</gene>